<keyword evidence="2" id="KW-1185">Reference proteome</keyword>
<reference evidence="1 2" key="1">
    <citation type="submission" date="2014-03" db="EMBL/GenBank/DDBJ databases">
        <title>Draft genome of the hookworm Oesophagostomum dentatum.</title>
        <authorList>
            <person name="Mitreva M."/>
        </authorList>
    </citation>
    <scope>NUCLEOTIDE SEQUENCE [LARGE SCALE GENOMIC DNA]</scope>
    <source>
        <strain evidence="1 2">OD-Hann</strain>
    </source>
</reference>
<organism evidence="1 2">
    <name type="scientific">Oesophagostomum dentatum</name>
    <name type="common">Nodular worm</name>
    <dbReference type="NCBI Taxonomy" id="61180"/>
    <lineage>
        <taxon>Eukaryota</taxon>
        <taxon>Metazoa</taxon>
        <taxon>Ecdysozoa</taxon>
        <taxon>Nematoda</taxon>
        <taxon>Chromadorea</taxon>
        <taxon>Rhabditida</taxon>
        <taxon>Rhabditina</taxon>
        <taxon>Rhabditomorpha</taxon>
        <taxon>Strongyloidea</taxon>
        <taxon>Strongylidae</taxon>
        <taxon>Oesophagostomum</taxon>
    </lineage>
</organism>
<name>A0A0B1S5H7_OESDE</name>
<dbReference type="AlphaFoldDB" id="A0A0B1S5H7"/>
<dbReference type="Proteomes" id="UP000053660">
    <property type="component" value="Unassembled WGS sequence"/>
</dbReference>
<evidence type="ECO:0000313" key="1">
    <source>
        <dbReference type="EMBL" id="KHJ78757.1"/>
    </source>
</evidence>
<dbReference type="OrthoDB" id="5914377at2759"/>
<feature type="non-terminal residue" evidence="1">
    <location>
        <position position="148"/>
    </location>
</feature>
<protein>
    <recommendedName>
        <fullName evidence="3">Aminoglycoside phosphotransferase domain-containing protein</fullName>
    </recommendedName>
</protein>
<dbReference type="PANTHER" id="PTHR23020">
    <property type="entry name" value="UNCHARACTERIZED NUCLEAR HORMONE RECEPTOR-RELATED"/>
    <property type="match status" value="1"/>
</dbReference>
<evidence type="ECO:0000313" key="2">
    <source>
        <dbReference type="Proteomes" id="UP000053660"/>
    </source>
</evidence>
<dbReference type="PANTHER" id="PTHR23020:SF41">
    <property type="entry name" value="AMINOGLYCOSIDE PHOSPHOTRANSFERASE DOMAIN-CONTAINING PROTEIN"/>
    <property type="match status" value="1"/>
</dbReference>
<dbReference type="EMBL" id="KN609192">
    <property type="protein sequence ID" value="KHJ78757.1"/>
    <property type="molecule type" value="Genomic_DNA"/>
</dbReference>
<dbReference type="SUPFAM" id="SSF56112">
    <property type="entry name" value="Protein kinase-like (PK-like)"/>
    <property type="match status" value="1"/>
</dbReference>
<dbReference type="InterPro" id="IPR052961">
    <property type="entry name" value="Oxido-Kinase-like_Enzymes"/>
</dbReference>
<sequence length="148" mass="17108">MPKYYGAEDVTEPGKGILALEDLTDRVKAMDLFPGFSLTQVERVMDALAGFHYHFISKGDQSWVAHFDRATDIEHEFQDLQVQFDTCTMFEKIRPDLLKGRITALKEYFSVETAIAAHYSYEELGVPPVLVHYDMNPTNLMWDKERKK</sequence>
<evidence type="ECO:0008006" key="3">
    <source>
        <dbReference type="Google" id="ProtNLM"/>
    </source>
</evidence>
<accession>A0A0B1S5H7</accession>
<proteinExistence type="predicted"/>
<gene>
    <name evidence="1" type="ORF">OESDEN_21620</name>
</gene>
<dbReference type="InterPro" id="IPR011009">
    <property type="entry name" value="Kinase-like_dom_sf"/>
</dbReference>